<feature type="region of interest" description="Disordered" evidence="11">
    <location>
        <begin position="1056"/>
        <end position="1146"/>
    </location>
</feature>
<evidence type="ECO:0000256" key="1">
    <source>
        <dbReference type="ARBA" id="ARBA00010006"/>
    </source>
</evidence>
<evidence type="ECO:0000256" key="10">
    <source>
        <dbReference type="PROSITE-ProRule" id="PRU10141"/>
    </source>
</evidence>
<feature type="compositionally biased region" description="Low complexity" evidence="11">
    <location>
        <begin position="185"/>
        <end position="199"/>
    </location>
</feature>
<dbReference type="PANTHER" id="PTHR24356">
    <property type="entry name" value="SERINE/THREONINE-PROTEIN KINASE"/>
    <property type="match status" value="1"/>
</dbReference>
<dbReference type="Gene3D" id="3.30.200.20">
    <property type="entry name" value="Phosphorylase Kinase, domain 1"/>
    <property type="match status" value="1"/>
</dbReference>
<evidence type="ECO:0000256" key="9">
    <source>
        <dbReference type="ARBA" id="ARBA00048679"/>
    </source>
</evidence>
<dbReference type="InterPro" id="IPR000719">
    <property type="entry name" value="Prot_kinase_dom"/>
</dbReference>
<dbReference type="SMART" id="SM00220">
    <property type="entry name" value="S_TKc"/>
    <property type="match status" value="1"/>
</dbReference>
<dbReference type="InterPro" id="IPR050236">
    <property type="entry name" value="Ser_Thr_kinase_AGC"/>
</dbReference>
<feature type="region of interest" description="Disordered" evidence="11">
    <location>
        <begin position="152"/>
        <end position="212"/>
    </location>
</feature>
<dbReference type="PROSITE" id="PS00107">
    <property type="entry name" value="PROTEIN_KINASE_ATP"/>
    <property type="match status" value="1"/>
</dbReference>
<feature type="compositionally biased region" description="Low complexity" evidence="11">
    <location>
        <begin position="1121"/>
        <end position="1144"/>
    </location>
</feature>
<evidence type="ECO:0000256" key="8">
    <source>
        <dbReference type="ARBA" id="ARBA00047899"/>
    </source>
</evidence>
<evidence type="ECO:0000256" key="5">
    <source>
        <dbReference type="ARBA" id="ARBA00022741"/>
    </source>
</evidence>
<evidence type="ECO:0000256" key="3">
    <source>
        <dbReference type="ARBA" id="ARBA00022527"/>
    </source>
</evidence>
<feature type="region of interest" description="Disordered" evidence="11">
    <location>
        <begin position="601"/>
        <end position="694"/>
    </location>
</feature>
<organism evidence="13 14">
    <name type="scientific">Pichia kluyveri</name>
    <name type="common">Yeast</name>
    <dbReference type="NCBI Taxonomy" id="36015"/>
    <lineage>
        <taxon>Eukaryota</taxon>
        <taxon>Fungi</taxon>
        <taxon>Dikarya</taxon>
        <taxon>Ascomycota</taxon>
        <taxon>Saccharomycotina</taxon>
        <taxon>Pichiomycetes</taxon>
        <taxon>Pichiales</taxon>
        <taxon>Pichiaceae</taxon>
        <taxon>Pichia</taxon>
    </lineage>
</organism>
<feature type="binding site" evidence="10">
    <location>
        <position position="321"/>
    </location>
    <ligand>
        <name>ATP</name>
        <dbReference type="ChEBI" id="CHEBI:30616"/>
    </ligand>
</feature>
<dbReference type="EMBL" id="BTGB01000009">
    <property type="protein sequence ID" value="GMM48321.1"/>
    <property type="molecule type" value="Genomic_DNA"/>
</dbReference>
<dbReference type="GO" id="GO:0060211">
    <property type="term" value="P:regulation of nuclear-transcribed mRNA poly(A) tail shortening"/>
    <property type="evidence" value="ECO:0007669"/>
    <property type="project" value="UniProtKB-ARBA"/>
</dbReference>
<dbReference type="InterPro" id="IPR017441">
    <property type="entry name" value="Protein_kinase_ATP_BS"/>
</dbReference>
<feature type="compositionally biased region" description="Low complexity" evidence="11">
    <location>
        <begin position="158"/>
        <end position="175"/>
    </location>
</feature>
<protein>
    <recommendedName>
        <fullName evidence="2">non-specific serine/threonine protein kinase</fullName>
        <ecNumber evidence="2">2.7.11.1</ecNumber>
    </recommendedName>
</protein>
<dbReference type="GO" id="GO:0010606">
    <property type="term" value="P:positive regulation of cytoplasmic mRNA processing body assembly"/>
    <property type="evidence" value="ECO:0007669"/>
    <property type="project" value="UniProtKB-ARBA"/>
</dbReference>
<dbReference type="FunFam" id="3.30.200.20:FF:000191">
    <property type="entry name" value="3-phosphoinositide-dependent protein kinase 2-like"/>
    <property type="match status" value="1"/>
</dbReference>
<dbReference type="CDD" id="cd05581">
    <property type="entry name" value="STKc_PDK1"/>
    <property type="match status" value="1"/>
</dbReference>
<feature type="compositionally biased region" description="Low complexity" evidence="11">
    <location>
        <begin position="627"/>
        <end position="651"/>
    </location>
</feature>
<dbReference type="GO" id="GO:0000196">
    <property type="term" value="P:cell integrity MAPK cascade"/>
    <property type="evidence" value="ECO:0007669"/>
    <property type="project" value="UniProtKB-ARBA"/>
</dbReference>
<dbReference type="Pfam" id="PF00069">
    <property type="entry name" value="Pkinase"/>
    <property type="match status" value="1"/>
</dbReference>
<feature type="compositionally biased region" description="Low complexity" evidence="11">
    <location>
        <begin position="763"/>
        <end position="783"/>
    </location>
</feature>
<comment type="similarity">
    <text evidence="1">Belongs to the protein kinase superfamily. AGC Ser/Thr protein kinase family. PDPK1 subfamily.</text>
</comment>
<dbReference type="AlphaFoldDB" id="A0AAV5RAN3"/>
<evidence type="ECO:0000256" key="7">
    <source>
        <dbReference type="ARBA" id="ARBA00022840"/>
    </source>
</evidence>
<dbReference type="PROSITE" id="PS00108">
    <property type="entry name" value="PROTEIN_KINASE_ST"/>
    <property type="match status" value="1"/>
</dbReference>
<feature type="compositionally biased region" description="Polar residues" evidence="11">
    <location>
        <begin position="1077"/>
        <end position="1091"/>
    </location>
</feature>
<keyword evidence="14" id="KW-1185">Reference proteome</keyword>
<dbReference type="GO" id="GO:0004674">
    <property type="term" value="F:protein serine/threonine kinase activity"/>
    <property type="evidence" value="ECO:0007669"/>
    <property type="project" value="UniProtKB-KW"/>
</dbReference>
<dbReference type="InterPro" id="IPR008271">
    <property type="entry name" value="Ser/Thr_kinase_AS"/>
</dbReference>
<dbReference type="Proteomes" id="UP001378960">
    <property type="component" value="Unassembled WGS sequence"/>
</dbReference>
<evidence type="ECO:0000256" key="2">
    <source>
        <dbReference type="ARBA" id="ARBA00012513"/>
    </source>
</evidence>
<dbReference type="FunFam" id="1.10.510.10:FF:000534">
    <property type="entry name" value="Serine/threonine-protein kinase PKH2"/>
    <property type="match status" value="1"/>
</dbReference>
<dbReference type="SUPFAM" id="SSF56112">
    <property type="entry name" value="Protein kinase-like (PK-like)"/>
    <property type="match status" value="1"/>
</dbReference>
<keyword evidence="6 13" id="KW-0418">Kinase</keyword>
<dbReference type="PROSITE" id="PS50011">
    <property type="entry name" value="PROTEIN_KINASE_DOM"/>
    <property type="match status" value="1"/>
</dbReference>
<evidence type="ECO:0000256" key="4">
    <source>
        <dbReference type="ARBA" id="ARBA00022679"/>
    </source>
</evidence>
<comment type="catalytic activity">
    <reaction evidence="9">
        <text>L-seryl-[protein] + ATP = O-phospho-L-seryl-[protein] + ADP + H(+)</text>
        <dbReference type="Rhea" id="RHEA:17989"/>
        <dbReference type="Rhea" id="RHEA-COMP:9863"/>
        <dbReference type="Rhea" id="RHEA-COMP:11604"/>
        <dbReference type="ChEBI" id="CHEBI:15378"/>
        <dbReference type="ChEBI" id="CHEBI:29999"/>
        <dbReference type="ChEBI" id="CHEBI:30616"/>
        <dbReference type="ChEBI" id="CHEBI:83421"/>
        <dbReference type="ChEBI" id="CHEBI:456216"/>
        <dbReference type="EC" id="2.7.11.1"/>
    </reaction>
</comment>
<evidence type="ECO:0000313" key="14">
    <source>
        <dbReference type="Proteomes" id="UP001378960"/>
    </source>
</evidence>
<feature type="region of interest" description="Disordered" evidence="11">
    <location>
        <begin position="712"/>
        <end position="783"/>
    </location>
</feature>
<dbReference type="GO" id="GO:0030447">
    <property type="term" value="P:filamentous growth"/>
    <property type="evidence" value="ECO:0007669"/>
    <property type="project" value="UniProtKB-ARBA"/>
</dbReference>
<dbReference type="Gene3D" id="1.10.510.10">
    <property type="entry name" value="Transferase(Phosphotransferase) domain 1"/>
    <property type="match status" value="1"/>
</dbReference>
<reference evidence="13 14" key="1">
    <citation type="journal article" date="2023" name="Elife">
        <title>Identification of key yeast species and microbe-microbe interactions impacting larval growth of Drosophila in the wild.</title>
        <authorList>
            <person name="Mure A."/>
            <person name="Sugiura Y."/>
            <person name="Maeda R."/>
            <person name="Honda K."/>
            <person name="Sakurai N."/>
            <person name="Takahashi Y."/>
            <person name="Watada M."/>
            <person name="Katoh T."/>
            <person name="Gotoh A."/>
            <person name="Gotoh Y."/>
            <person name="Taniguchi I."/>
            <person name="Nakamura K."/>
            <person name="Hayashi T."/>
            <person name="Katayama T."/>
            <person name="Uemura T."/>
            <person name="Hattori Y."/>
        </authorList>
    </citation>
    <scope>NUCLEOTIDE SEQUENCE [LARGE SCALE GENOMIC DNA]</scope>
    <source>
        <strain evidence="13 14">PK-24</strain>
    </source>
</reference>
<keyword evidence="4" id="KW-0808">Transferase</keyword>
<feature type="compositionally biased region" description="Low complexity" evidence="11">
    <location>
        <begin position="718"/>
        <end position="743"/>
    </location>
</feature>
<dbReference type="GO" id="GO:0032511">
    <property type="term" value="P:late endosome to vacuole transport via multivesicular body sorting pathway"/>
    <property type="evidence" value="ECO:0007669"/>
    <property type="project" value="UniProtKB-ARBA"/>
</dbReference>
<dbReference type="InterPro" id="IPR011009">
    <property type="entry name" value="Kinase-like_dom_sf"/>
</dbReference>
<accession>A0AAV5RAN3</accession>
<dbReference type="InterPro" id="IPR039046">
    <property type="entry name" value="PDPK1"/>
</dbReference>
<feature type="compositionally biased region" description="Low complexity" evidence="11">
    <location>
        <begin position="1092"/>
        <end position="1109"/>
    </location>
</feature>
<evidence type="ECO:0000259" key="12">
    <source>
        <dbReference type="PROSITE" id="PS50011"/>
    </source>
</evidence>
<feature type="compositionally biased region" description="Low complexity" evidence="11">
    <location>
        <begin position="1057"/>
        <end position="1070"/>
    </location>
</feature>
<feature type="domain" description="Protein kinase" evidence="12">
    <location>
        <begin position="292"/>
        <end position="553"/>
    </location>
</feature>
<keyword evidence="7 10" id="KW-0067">ATP-binding</keyword>
<evidence type="ECO:0000256" key="11">
    <source>
        <dbReference type="SAM" id="MobiDB-lite"/>
    </source>
</evidence>
<feature type="compositionally biased region" description="Polar residues" evidence="11">
    <location>
        <begin position="608"/>
        <end position="618"/>
    </location>
</feature>
<dbReference type="GO" id="GO:0005524">
    <property type="term" value="F:ATP binding"/>
    <property type="evidence" value="ECO:0007669"/>
    <property type="project" value="UniProtKB-UniRule"/>
</dbReference>
<feature type="compositionally biased region" description="Acidic residues" evidence="11">
    <location>
        <begin position="200"/>
        <end position="212"/>
    </location>
</feature>
<name>A0AAV5RAN3_PICKL</name>
<comment type="caution">
    <text evidence="13">The sequence shown here is derived from an EMBL/GenBank/DDBJ whole genome shotgun (WGS) entry which is preliminary data.</text>
</comment>
<gene>
    <name evidence="13" type="ORF">DAPK24_049190</name>
</gene>
<dbReference type="PANTHER" id="PTHR24356:SF163">
    <property type="entry name" value="3-PHOSPHOINOSITIDE-DEPENDENT PROTEIN KINASE 1-RELATED"/>
    <property type="match status" value="1"/>
</dbReference>
<dbReference type="EC" id="2.7.11.1" evidence="2"/>
<evidence type="ECO:0000313" key="13">
    <source>
        <dbReference type="EMBL" id="GMM48321.1"/>
    </source>
</evidence>
<keyword evidence="5 10" id="KW-0547">Nucleotide-binding</keyword>
<keyword evidence="3 13" id="KW-0723">Serine/threonine-protein kinase</keyword>
<sequence>MSNHPYQDQSTNNFQDQKFTYSSLDPSMSAEIEDYSDLYDDYLDSPNNSIVSANAQSMNSSAAVYEQSVDPSVEDNIHRLVNNNNNMNNMNNVNNANNNYYFNKNQIPPIPTPIDHFQGIYVNNNNNNNNKQNTNNNDTSQLFIKTPKFNEYNPTFQSPTTPTNNNLLKTPTSNNHHFDIVDPLSNNNNSYNYSYNNDDTINDNDEVSLEEDSNTNNALYYTQMNDNQADEELDSDESDSDDDLNDEEVERLRQLKINNSNISNVSNSNTNTSNDAIIITNSKVIRKGIKDFKLGKELGEGSYSTVVLATDINTNNKYAIKILNKRHIIKEKKVKYVNIEKNTLNRLGKRNGIIGLHFTFQDSQSLYFVLDYAENGELLSLIKKFGTMNEESTKYYSIQLIDAINFMHLNGVIHRDLKPENILIDKNLKLQITDFGTAKLLDKDDKTGNYPSDTRANSFVGTAEYVSPELLINKYCGKSADIWSLGCIIYQMIAGKPPFKATNEYLTFQKIQKLQYAFTAGFPIVIRDLIKRLLILNPNDRLSINEIKRHYWFKDINWNNEDEIWEKNPPKLSAYKISAISMKPIPELELQYQNTGNKIKYVKRNKTSSDIKNSTNNIKPLKQRSISTPSTPGTPGTPNNDKNNNNNNSSPAMKNSAVIQKKKRSASSAASTALYGGNLKSKPPLPTSSRSESDNSIYQIKLDSQQQIADKIVKSRQQHSNSNINNNNSNNNTQQAPNTSNSSIDVIPGTNIPRPVLNTKIASRNNSNINHSNSSGSKSRNNSYINKKTTEIPTMSALDLKFIKFIKNHDERIMKVGIVEVSIDLIHNFEKKYKGGIIESPLGYKNKDKISQINLFSNDESESIKLYDIDINKYIIGNELYDDNTVNDNENENDLSVSNKFRNFFTVKQPANANLPKLDTKFYTRTLIITTFGRAILLKENRGVKDNLNKYEITSEIDLTSNLINFVEVLNDKKINITEGLFSIISNSISIILQVEKSEVKQWTSVLANSRIMEKDRKFKEFITSNDSNGNDNVDEIAFTAATLATVKIPINKESEVSTSTTNNNNNNVKQGAFPTTLRTNTDSNIKQVKQSPIPTGNSTSTSTNTSSATPPPIPSRHTKSNSNTNLYNKANTNNSSNKQSSMKKTTKKIYSNPMINAAVNKAVSMASVNAGVGITDDKKINSSNSKFLARSRFK</sequence>
<evidence type="ECO:0000256" key="6">
    <source>
        <dbReference type="ARBA" id="ARBA00022777"/>
    </source>
</evidence>
<comment type="catalytic activity">
    <reaction evidence="8">
        <text>L-threonyl-[protein] + ATP = O-phospho-L-threonyl-[protein] + ADP + H(+)</text>
        <dbReference type="Rhea" id="RHEA:46608"/>
        <dbReference type="Rhea" id="RHEA-COMP:11060"/>
        <dbReference type="Rhea" id="RHEA-COMP:11605"/>
        <dbReference type="ChEBI" id="CHEBI:15378"/>
        <dbReference type="ChEBI" id="CHEBI:30013"/>
        <dbReference type="ChEBI" id="CHEBI:30616"/>
        <dbReference type="ChEBI" id="CHEBI:61977"/>
        <dbReference type="ChEBI" id="CHEBI:456216"/>
        <dbReference type="EC" id="2.7.11.1"/>
    </reaction>
</comment>
<proteinExistence type="inferred from homology"/>